<keyword evidence="2" id="KW-0732">Signal</keyword>
<reference evidence="4" key="1">
    <citation type="submission" date="2020-11" db="EMBL/GenBank/DDBJ databases">
        <authorList>
            <consortium name="DOE Joint Genome Institute"/>
            <person name="Ahrendt S."/>
            <person name="Riley R."/>
            <person name="Andreopoulos W."/>
            <person name="LaButti K."/>
            <person name="Pangilinan J."/>
            <person name="Ruiz-duenas F.J."/>
            <person name="Barrasa J.M."/>
            <person name="Sanchez-Garcia M."/>
            <person name="Camarero S."/>
            <person name="Miyauchi S."/>
            <person name="Serrano A."/>
            <person name="Linde D."/>
            <person name="Babiker R."/>
            <person name="Drula E."/>
            <person name="Ayuso-Fernandez I."/>
            <person name="Pacheco R."/>
            <person name="Padilla G."/>
            <person name="Ferreira P."/>
            <person name="Barriuso J."/>
            <person name="Kellner H."/>
            <person name="Castanera R."/>
            <person name="Alfaro M."/>
            <person name="Ramirez L."/>
            <person name="Pisabarro A.G."/>
            <person name="Kuo A."/>
            <person name="Tritt A."/>
            <person name="Lipzen A."/>
            <person name="He G."/>
            <person name="Yan M."/>
            <person name="Ng V."/>
            <person name="Cullen D."/>
            <person name="Martin F."/>
            <person name="Rosso M.-N."/>
            <person name="Henrissat B."/>
            <person name="Hibbett D."/>
            <person name="Martinez A.T."/>
            <person name="Grigoriev I.V."/>
        </authorList>
    </citation>
    <scope>NUCLEOTIDE SEQUENCE</scope>
    <source>
        <strain evidence="4">AH 44721</strain>
    </source>
</reference>
<dbReference type="Proteomes" id="UP000724874">
    <property type="component" value="Unassembled WGS sequence"/>
</dbReference>
<dbReference type="AlphaFoldDB" id="A0A9P5TQD4"/>
<evidence type="ECO:0000259" key="3">
    <source>
        <dbReference type="Pfam" id="PF01464"/>
    </source>
</evidence>
<dbReference type="Pfam" id="PF01464">
    <property type="entry name" value="SLT"/>
    <property type="match status" value="1"/>
</dbReference>
<feature type="compositionally biased region" description="Basic residues" evidence="1">
    <location>
        <begin position="47"/>
        <end position="57"/>
    </location>
</feature>
<organism evidence="4 5">
    <name type="scientific">Gymnopilus junonius</name>
    <name type="common">Spectacular rustgill mushroom</name>
    <name type="synonym">Gymnopilus spectabilis subsp. junonius</name>
    <dbReference type="NCBI Taxonomy" id="109634"/>
    <lineage>
        <taxon>Eukaryota</taxon>
        <taxon>Fungi</taxon>
        <taxon>Dikarya</taxon>
        <taxon>Basidiomycota</taxon>
        <taxon>Agaricomycotina</taxon>
        <taxon>Agaricomycetes</taxon>
        <taxon>Agaricomycetidae</taxon>
        <taxon>Agaricales</taxon>
        <taxon>Agaricineae</taxon>
        <taxon>Hymenogastraceae</taxon>
        <taxon>Gymnopilus</taxon>
    </lineage>
</organism>
<dbReference type="EMBL" id="JADNYJ010000026">
    <property type="protein sequence ID" value="KAF8904493.1"/>
    <property type="molecule type" value="Genomic_DNA"/>
</dbReference>
<dbReference type="SUPFAM" id="SSF53955">
    <property type="entry name" value="Lysozyme-like"/>
    <property type="match status" value="1"/>
</dbReference>
<feature type="chain" id="PRO_5040181101" evidence="2">
    <location>
        <begin position="21"/>
        <end position="325"/>
    </location>
</feature>
<name>A0A9P5TQD4_GYMJU</name>
<keyword evidence="5" id="KW-1185">Reference proteome</keyword>
<dbReference type="InterPro" id="IPR023346">
    <property type="entry name" value="Lysozyme-like_dom_sf"/>
</dbReference>
<proteinExistence type="predicted"/>
<feature type="signal peptide" evidence="2">
    <location>
        <begin position="1"/>
        <end position="20"/>
    </location>
</feature>
<feature type="region of interest" description="Disordered" evidence="1">
    <location>
        <begin position="44"/>
        <end position="69"/>
    </location>
</feature>
<feature type="compositionally biased region" description="Polar residues" evidence="1">
    <location>
        <begin position="58"/>
        <end position="67"/>
    </location>
</feature>
<evidence type="ECO:0000256" key="2">
    <source>
        <dbReference type="SAM" id="SignalP"/>
    </source>
</evidence>
<gene>
    <name evidence="4" type="ORF">CPB84DRAFT_1897337</name>
</gene>
<evidence type="ECO:0000313" key="4">
    <source>
        <dbReference type="EMBL" id="KAF8904493.1"/>
    </source>
</evidence>
<dbReference type="Gene3D" id="1.10.530.10">
    <property type="match status" value="1"/>
</dbReference>
<accession>A0A9P5TQD4</accession>
<protein>
    <submittedName>
        <fullName evidence="4">Lysozyme-like domain-containing protein</fullName>
    </submittedName>
</protein>
<sequence>MRFLASVLALLFTLLSVGAAFPHENLAFSTRHSSLARRVTNLETRASAKRCPNRSSKKTATTPSTNKPVKLASNITSTLHPTSHPTSQASHPNAAASNIASSVGLITVKSSTCGPSGATKQVTKLSGPNGNINWLNCGFEGAGWTPPLIRMQDVITQPLSSALKSPSSPFKACSPYISIFEKYGNQHGIPAIIFASFAMQESSCNPNTVGGAGEQGLMQITKEKCAGAPNGNCKDPDFNIATAAKYFANSLAGNNGNVLLTVGEYNGWYLGLTEAKAFAAAFTNCCRCQNNGDYLHQFFNGWCQNINPYDANIGKYFNLNKCQPA</sequence>
<evidence type="ECO:0000256" key="1">
    <source>
        <dbReference type="SAM" id="MobiDB-lite"/>
    </source>
</evidence>
<dbReference type="InterPro" id="IPR008258">
    <property type="entry name" value="Transglycosylase_SLT_dom_1"/>
</dbReference>
<comment type="caution">
    <text evidence="4">The sequence shown here is derived from an EMBL/GenBank/DDBJ whole genome shotgun (WGS) entry which is preliminary data.</text>
</comment>
<dbReference type="OrthoDB" id="2537480at2759"/>
<feature type="domain" description="Transglycosylase SLT" evidence="3">
    <location>
        <begin position="179"/>
        <end position="267"/>
    </location>
</feature>
<evidence type="ECO:0000313" key="5">
    <source>
        <dbReference type="Proteomes" id="UP000724874"/>
    </source>
</evidence>